<dbReference type="RefSeq" id="WP_012598476.1">
    <property type="nucleotide sequence ID" value="NC_011729.1"/>
</dbReference>
<dbReference type="SUPFAM" id="SSF140376">
    <property type="entry name" value="ChaB-like"/>
    <property type="match status" value="1"/>
</dbReference>
<dbReference type="InterPro" id="IPR052948">
    <property type="entry name" value="Low_temp-induced_all0457"/>
</dbReference>
<dbReference type="EMBL" id="CP001291">
    <property type="protein sequence ID" value="ACK69530.1"/>
    <property type="molecule type" value="Genomic_DNA"/>
</dbReference>
<dbReference type="InterPro" id="IPR025889">
    <property type="entry name" value="GSP17M-like_dom"/>
</dbReference>
<feature type="domain" description="General stress protein 17M-like" evidence="2">
    <location>
        <begin position="12"/>
        <end position="82"/>
    </location>
</feature>
<proteinExistence type="predicted"/>
<dbReference type="InterPro" id="IPR009317">
    <property type="entry name" value="ChaB"/>
</dbReference>
<dbReference type="Pfam" id="PF06150">
    <property type="entry name" value="ChaB"/>
    <property type="match status" value="1"/>
</dbReference>
<dbReference type="STRING" id="65393.PCC7424_1077"/>
<keyword evidence="1" id="KW-0812">Transmembrane</keyword>
<dbReference type="Proteomes" id="UP000002384">
    <property type="component" value="Chromosome"/>
</dbReference>
<dbReference type="KEGG" id="cyc:PCC7424_1077"/>
<dbReference type="PANTHER" id="PTHR36109:SF2">
    <property type="entry name" value="MEMBRANE PROTEIN"/>
    <property type="match status" value="1"/>
</dbReference>
<evidence type="ECO:0000313" key="3">
    <source>
        <dbReference type="EMBL" id="ACK69530.1"/>
    </source>
</evidence>
<keyword evidence="4" id="KW-1185">Reference proteome</keyword>
<sequence>MAENNQQKQTITGVFKTQEQVEQVVRRLLDRGIDRDHLSVMGKNFQSETRISGFISKRDVIFGGLRSGAIFGSLFGSILSLFTGVGVLFIPFIGTVVAAGPITSILLGAATGAIAGSAGAGLASFLTTLGMPEDKAAVYQTRLQAGEYLVMVEVPTDKSGEYSLLMESAGGEEVHVLNQPLSRPCAGRCNSPEDLSPEIRAHLSDEAQQTFIETYNKVFDDIHDEAKAEQEAWNTIHQKYGEDEKGVWSKVKVEA</sequence>
<dbReference type="InterPro" id="IPR037205">
    <property type="entry name" value="ChaB_sf"/>
</dbReference>
<feature type="transmembrane region" description="Helical" evidence="1">
    <location>
        <begin position="68"/>
        <end position="93"/>
    </location>
</feature>
<protein>
    <recommendedName>
        <fullName evidence="2">General stress protein 17M-like domain-containing protein</fullName>
    </recommendedName>
</protein>
<dbReference type="OrthoDB" id="457593at2"/>
<reference evidence="4" key="1">
    <citation type="journal article" date="2011" name="MBio">
        <title>Novel metabolic attributes of the genus Cyanothece, comprising a group of unicellular nitrogen-fixing Cyanobacteria.</title>
        <authorList>
            <person name="Bandyopadhyay A."/>
            <person name="Elvitigala T."/>
            <person name="Welsh E."/>
            <person name="Stockel J."/>
            <person name="Liberton M."/>
            <person name="Min H."/>
            <person name="Sherman L.A."/>
            <person name="Pakrasi H.B."/>
        </authorList>
    </citation>
    <scope>NUCLEOTIDE SEQUENCE [LARGE SCALE GENOMIC DNA]</scope>
    <source>
        <strain evidence="4">PCC 7424</strain>
    </source>
</reference>
<keyword evidence="1" id="KW-0472">Membrane</keyword>
<keyword evidence="1" id="KW-1133">Transmembrane helix</keyword>
<dbReference type="Pfam" id="PF11181">
    <property type="entry name" value="YflT"/>
    <property type="match status" value="1"/>
</dbReference>
<dbReference type="PANTHER" id="PTHR36109">
    <property type="entry name" value="MEMBRANE PROTEIN-RELATED"/>
    <property type="match status" value="1"/>
</dbReference>
<gene>
    <name evidence="3" type="ordered locus">PCC7424_1077</name>
</gene>
<dbReference type="HOGENOM" id="CLU_083853_3_1_3"/>
<evidence type="ECO:0000259" key="2">
    <source>
        <dbReference type="Pfam" id="PF11181"/>
    </source>
</evidence>
<organism evidence="3 4">
    <name type="scientific">Gloeothece citriformis (strain PCC 7424)</name>
    <name type="common">Cyanothece sp. (strain PCC 7424)</name>
    <dbReference type="NCBI Taxonomy" id="65393"/>
    <lineage>
        <taxon>Bacteria</taxon>
        <taxon>Bacillati</taxon>
        <taxon>Cyanobacteriota</taxon>
        <taxon>Cyanophyceae</taxon>
        <taxon>Oscillatoriophycideae</taxon>
        <taxon>Chroococcales</taxon>
        <taxon>Aphanothecaceae</taxon>
        <taxon>Gloeothece</taxon>
        <taxon>Gloeothece citriformis</taxon>
    </lineage>
</organism>
<dbReference type="Gene3D" id="1.10.1740.70">
    <property type="entry name" value="ChaB"/>
    <property type="match status" value="1"/>
</dbReference>
<accession>B7KJT1</accession>
<feature type="transmembrane region" description="Helical" evidence="1">
    <location>
        <begin position="105"/>
        <end position="126"/>
    </location>
</feature>
<evidence type="ECO:0000256" key="1">
    <source>
        <dbReference type="SAM" id="Phobius"/>
    </source>
</evidence>
<evidence type="ECO:0000313" key="4">
    <source>
        <dbReference type="Proteomes" id="UP000002384"/>
    </source>
</evidence>
<dbReference type="eggNOG" id="COG4572">
    <property type="taxonomic scope" value="Bacteria"/>
</dbReference>
<name>B7KJT1_GLOC7</name>
<dbReference type="AlphaFoldDB" id="B7KJT1"/>